<name>A0A6C0HLW6_9ZZZZ</name>
<dbReference type="InterPro" id="IPR001296">
    <property type="entry name" value="Glyco_trans_1"/>
</dbReference>
<feature type="domain" description="Glycosyl transferase family 1" evidence="3">
    <location>
        <begin position="272"/>
        <end position="363"/>
    </location>
</feature>
<evidence type="ECO:0000259" key="3">
    <source>
        <dbReference type="Pfam" id="PF00534"/>
    </source>
</evidence>
<feature type="compositionally biased region" description="Low complexity" evidence="2">
    <location>
        <begin position="649"/>
        <end position="672"/>
    </location>
</feature>
<organism evidence="4">
    <name type="scientific">viral metagenome</name>
    <dbReference type="NCBI Taxonomy" id="1070528"/>
    <lineage>
        <taxon>unclassified sequences</taxon>
        <taxon>metagenomes</taxon>
        <taxon>organismal metagenomes</taxon>
    </lineage>
</organism>
<dbReference type="PANTHER" id="PTHR46401:SF2">
    <property type="entry name" value="GLYCOSYLTRANSFERASE WBBK-RELATED"/>
    <property type="match status" value="1"/>
</dbReference>
<sequence>MQKSLHILIDTVFFTRSYSGISKVWETILYNLKANGYSDNIVTNQLPNKLPNHYTITLLLREGSQFKHPELSKFNIVKINAFNYSLMNQDVDYLNYIAKELKGDVFISTYFTYCTAIPNWLIIHDMIPEIFKMAVDDPMWIQKDLAIKNATYFTTVSNNTKVDLLRFYPHLKNAPYIWNISPTLNVDKIAVNVSSISTIYTALPPINNITPDNTLLSSIGVKSKSYVFSIITNNEPYKNSKLITDFAIKYGTRLKSILNSNTSTIPIILLTKTQMQQPTIKDNVLYITNVSDSVLASLYSNAICVIVPSLYEGFGLPIIEAMQYNTPVFAIQNDIFDEIAPESLIYFENNIDDLWKKLELFIGNTGNDGNDGNDAILSDESIKFREKVANKLAKGTKYIAATYNVEKCMAKYEEYIQLIAEDIFIATPKPFINLIIQTYRENDPARLKELELAISNNLDNPYIKTIWDLRADMVNEAVSSHLSSHLSSNPKYKLGNRTAPSTWLTYQEAFEFASKNAKQNGIYWCLCNLDIYLDLSSRWNIAASWLNRNYILALSRHEYKSPTDIAMDANFNKLMHAHTQDAWLFKAPLTIRDCNFEMGMLGCDNAICDRIVKSGYKIINIPTQFKIVHIDNAKGKNSTNFIEKHQAANKSNESNERSSNSNKSNKSNKSSNQKPINKHPERTGCYLAPNYNKICEMFGKPTNCNLIDLNALADAFGADNMERYEFACKLFTARIKIQNPD</sequence>
<keyword evidence="1" id="KW-0808">Transferase</keyword>
<dbReference type="PANTHER" id="PTHR46401">
    <property type="entry name" value="GLYCOSYLTRANSFERASE WBBK-RELATED"/>
    <property type="match status" value="1"/>
</dbReference>
<evidence type="ECO:0000313" key="4">
    <source>
        <dbReference type="EMBL" id="QHT81688.1"/>
    </source>
</evidence>
<dbReference type="EMBL" id="MN739988">
    <property type="protein sequence ID" value="QHT81688.1"/>
    <property type="molecule type" value="Genomic_DNA"/>
</dbReference>
<dbReference type="GO" id="GO:0016757">
    <property type="term" value="F:glycosyltransferase activity"/>
    <property type="evidence" value="ECO:0007669"/>
    <property type="project" value="InterPro"/>
</dbReference>
<proteinExistence type="predicted"/>
<protein>
    <recommendedName>
        <fullName evidence="3">Glycosyl transferase family 1 domain-containing protein</fullName>
    </recommendedName>
</protein>
<dbReference type="Pfam" id="PF00534">
    <property type="entry name" value="Glycos_transf_1"/>
    <property type="match status" value="1"/>
</dbReference>
<evidence type="ECO:0000256" key="2">
    <source>
        <dbReference type="SAM" id="MobiDB-lite"/>
    </source>
</evidence>
<feature type="region of interest" description="Disordered" evidence="2">
    <location>
        <begin position="646"/>
        <end position="681"/>
    </location>
</feature>
<dbReference type="AlphaFoldDB" id="A0A6C0HLW6"/>
<accession>A0A6C0HLW6</accession>
<dbReference type="SUPFAM" id="SSF53756">
    <property type="entry name" value="UDP-Glycosyltransferase/glycogen phosphorylase"/>
    <property type="match status" value="1"/>
</dbReference>
<evidence type="ECO:0000256" key="1">
    <source>
        <dbReference type="ARBA" id="ARBA00022679"/>
    </source>
</evidence>
<dbReference type="GO" id="GO:0009103">
    <property type="term" value="P:lipopolysaccharide biosynthetic process"/>
    <property type="evidence" value="ECO:0007669"/>
    <property type="project" value="TreeGrafter"/>
</dbReference>
<dbReference type="Gene3D" id="3.40.50.2000">
    <property type="entry name" value="Glycogen Phosphorylase B"/>
    <property type="match status" value="1"/>
</dbReference>
<reference evidence="4" key="1">
    <citation type="journal article" date="2020" name="Nature">
        <title>Giant virus diversity and host interactions through global metagenomics.</title>
        <authorList>
            <person name="Schulz F."/>
            <person name="Roux S."/>
            <person name="Paez-Espino D."/>
            <person name="Jungbluth S."/>
            <person name="Walsh D.A."/>
            <person name="Denef V.J."/>
            <person name="McMahon K.D."/>
            <person name="Konstantinidis K.T."/>
            <person name="Eloe-Fadrosh E.A."/>
            <person name="Kyrpides N.C."/>
            <person name="Woyke T."/>
        </authorList>
    </citation>
    <scope>NUCLEOTIDE SEQUENCE</scope>
    <source>
        <strain evidence="4">GVMAG-M-3300023184-13</strain>
    </source>
</reference>